<dbReference type="GO" id="GO:0007059">
    <property type="term" value="P:chromosome segregation"/>
    <property type="evidence" value="ECO:0007669"/>
    <property type="project" value="UniProtKB-UniRule"/>
</dbReference>
<name>D6YVD4_WADCW</name>
<evidence type="ECO:0000256" key="9">
    <source>
        <dbReference type="ARBA" id="ARBA00023306"/>
    </source>
</evidence>
<evidence type="ECO:0000313" key="14">
    <source>
        <dbReference type="Proteomes" id="UP000001505"/>
    </source>
</evidence>
<reference evidence="13 14" key="1">
    <citation type="journal article" date="2010" name="PLoS ONE">
        <title>The Waddlia genome: a window into chlamydial biology.</title>
        <authorList>
            <person name="Bertelli C."/>
            <person name="Collyn F."/>
            <person name="Croxatto A."/>
            <person name="Ruckert C."/>
            <person name="Polkinghorne A."/>
            <person name="Kebbi-Beghdadi C."/>
            <person name="Goesmann A."/>
            <person name="Vaughan L."/>
            <person name="Greub G."/>
        </authorList>
    </citation>
    <scope>NUCLEOTIDE SEQUENCE [LARGE SCALE GENOMIC DNA]</scope>
    <source>
        <strain evidence="14">ATCC VR-1470 / WSU 86-1044</strain>
    </source>
</reference>
<dbReference type="NCBIfam" id="NF040815">
    <property type="entry name" value="recomb_XerA_Arch"/>
    <property type="match status" value="1"/>
</dbReference>
<sequence>MIEQLDDFLIYLGSEKGLTQNTIEAYQRDVFSFISHLESKGIQGFNEVGQEEIVDFLSYLKSRQLAVSTISRHLIAIKVFFRFLKREGVVENNVSLYLQSPKGWQIIPDVLTMEEMEILLNQPDPETSEGVRDRAILELLYACGLRVSELCQMKIEDLEEETVRVFGKGRKERIVPLGSHASQAINRYLAKRADCKSIDEAGYLFVNKRGKPMNRVLIWKMIKEYGAQAGITKSLSPHTMRHSFATHLLDNGAELRVIQEMLGHASISSTDRYTHISRIHLQNAFDRYHPRS</sequence>
<dbReference type="PANTHER" id="PTHR30349:SF81">
    <property type="entry name" value="TYROSINE RECOMBINASE XERC"/>
    <property type="match status" value="1"/>
</dbReference>
<dbReference type="InterPro" id="IPR023009">
    <property type="entry name" value="Tyrosine_recombinase_XerC/XerD"/>
</dbReference>
<dbReference type="NCBIfam" id="TIGR02225">
    <property type="entry name" value="recomb_XerD"/>
    <property type="match status" value="1"/>
</dbReference>
<protein>
    <recommendedName>
        <fullName evidence="10">Tyrosine recombinase XerC</fullName>
    </recommendedName>
</protein>
<comment type="similarity">
    <text evidence="2">Belongs to the 'phage' integrase family. XerD subfamily.</text>
</comment>
<comment type="function">
    <text evidence="10">Site-specific tyrosine recombinase, which acts by catalyzing the cutting and rejoining of the recombining DNA molecules. The XerC-XerD complex is essential to convert dimers of the bacterial chromosome into monomers to permit their segregation at cell division. It also contributes to the segregational stability of plasmids.</text>
</comment>
<keyword evidence="9 10" id="KW-0131">Cell cycle</keyword>
<evidence type="ECO:0000259" key="12">
    <source>
        <dbReference type="PROSITE" id="PS51900"/>
    </source>
</evidence>
<dbReference type="NCBIfam" id="NF001399">
    <property type="entry name" value="PRK00283.1"/>
    <property type="match status" value="1"/>
</dbReference>
<dbReference type="GO" id="GO:0006313">
    <property type="term" value="P:DNA transposition"/>
    <property type="evidence" value="ECO:0007669"/>
    <property type="project" value="UniProtKB-UniRule"/>
</dbReference>
<evidence type="ECO:0000256" key="4">
    <source>
        <dbReference type="ARBA" id="ARBA00022618"/>
    </source>
</evidence>
<dbReference type="CDD" id="cd00798">
    <property type="entry name" value="INT_XerDC_C"/>
    <property type="match status" value="1"/>
</dbReference>
<dbReference type="SUPFAM" id="SSF56349">
    <property type="entry name" value="DNA breaking-rejoining enzymes"/>
    <property type="match status" value="1"/>
</dbReference>
<feature type="active site" evidence="10">
    <location>
        <position position="241"/>
    </location>
</feature>
<organism evidence="13 14">
    <name type="scientific">Waddlia chondrophila (strain ATCC VR-1470 / WSU 86-1044)</name>
    <dbReference type="NCBI Taxonomy" id="716544"/>
    <lineage>
        <taxon>Bacteria</taxon>
        <taxon>Pseudomonadati</taxon>
        <taxon>Chlamydiota</taxon>
        <taxon>Chlamydiia</taxon>
        <taxon>Parachlamydiales</taxon>
        <taxon>Waddliaceae</taxon>
        <taxon>Waddlia</taxon>
    </lineage>
</organism>
<keyword evidence="14" id="KW-1185">Reference proteome</keyword>
<evidence type="ECO:0000256" key="1">
    <source>
        <dbReference type="ARBA" id="ARBA00004496"/>
    </source>
</evidence>
<dbReference type="InterPro" id="IPR004107">
    <property type="entry name" value="Integrase_SAM-like_N"/>
</dbReference>
<keyword evidence="6 10" id="KW-0229">DNA integration</keyword>
<feature type="active site" evidence="10">
    <location>
        <position position="264"/>
    </location>
</feature>
<dbReference type="InterPro" id="IPR044068">
    <property type="entry name" value="CB"/>
</dbReference>
<evidence type="ECO:0000313" key="13">
    <source>
        <dbReference type="EMBL" id="ADI38095.1"/>
    </source>
</evidence>
<comment type="similarity">
    <text evidence="10">Belongs to the 'phage' integrase family. XerC subfamily.</text>
</comment>
<keyword evidence="8 10" id="KW-0233">DNA recombination</keyword>
<dbReference type="GO" id="GO:0003677">
    <property type="term" value="F:DNA binding"/>
    <property type="evidence" value="ECO:0007669"/>
    <property type="project" value="UniProtKB-UniRule"/>
</dbReference>
<accession>D6YVD4</accession>
<dbReference type="STRING" id="716544.wcw_0728"/>
<dbReference type="PROSITE" id="PS51900">
    <property type="entry name" value="CB"/>
    <property type="match status" value="1"/>
</dbReference>
<keyword evidence="7 10" id="KW-0238">DNA-binding</keyword>
<evidence type="ECO:0000256" key="5">
    <source>
        <dbReference type="ARBA" id="ARBA00022829"/>
    </source>
</evidence>
<dbReference type="GO" id="GO:0051301">
    <property type="term" value="P:cell division"/>
    <property type="evidence" value="ECO:0007669"/>
    <property type="project" value="UniProtKB-KW"/>
</dbReference>
<dbReference type="InterPro" id="IPR010998">
    <property type="entry name" value="Integrase_recombinase_N"/>
</dbReference>
<dbReference type="PROSITE" id="PS51898">
    <property type="entry name" value="TYR_RECOMBINASE"/>
    <property type="match status" value="1"/>
</dbReference>
<evidence type="ECO:0000256" key="3">
    <source>
        <dbReference type="ARBA" id="ARBA00022490"/>
    </source>
</evidence>
<feature type="domain" description="Tyr recombinase" evidence="11">
    <location>
        <begin position="106"/>
        <end position="286"/>
    </location>
</feature>
<keyword evidence="3 10" id="KW-0963">Cytoplasm</keyword>
<evidence type="ECO:0000256" key="2">
    <source>
        <dbReference type="ARBA" id="ARBA00010450"/>
    </source>
</evidence>
<dbReference type="Proteomes" id="UP000001505">
    <property type="component" value="Chromosome"/>
</dbReference>
<evidence type="ECO:0000256" key="10">
    <source>
        <dbReference type="HAMAP-Rule" id="MF_01808"/>
    </source>
</evidence>
<evidence type="ECO:0000256" key="8">
    <source>
        <dbReference type="ARBA" id="ARBA00023172"/>
    </source>
</evidence>
<evidence type="ECO:0000256" key="6">
    <source>
        <dbReference type="ARBA" id="ARBA00022908"/>
    </source>
</evidence>
<proteinExistence type="inferred from homology"/>
<dbReference type="KEGG" id="wch:wcw_0728"/>
<dbReference type="HOGENOM" id="CLU_027562_9_6_0"/>
<feature type="active site" description="O-(3'-phospho-DNA)-tyrosine intermediate" evidence="10">
    <location>
        <position position="273"/>
    </location>
</feature>
<gene>
    <name evidence="13" type="primary">xerD</name>
    <name evidence="10" type="synonym">xerC</name>
    <name evidence="13" type="ordered locus">wcw_0728</name>
</gene>
<dbReference type="Pfam" id="PF00589">
    <property type="entry name" value="Phage_integrase"/>
    <property type="match status" value="1"/>
</dbReference>
<dbReference type="Gene3D" id="1.10.443.10">
    <property type="entry name" value="Intergrase catalytic core"/>
    <property type="match status" value="1"/>
</dbReference>
<dbReference type="eggNOG" id="COG4974">
    <property type="taxonomic scope" value="Bacteria"/>
</dbReference>
<keyword evidence="5 10" id="KW-0159">Chromosome partition</keyword>
<feature type="active site" evidence="10">
    <location>
        <position position="168"/>
    </location>
</feature>
<dbReference type="Pfam" id="PF02899">
    <property type="entry name" value="Phage_int_SAM_1"/>
    <property type="match status" value="1"/>
</dbReference>
<dbReference type="InterPro" id="IPR002104">
    <property type="entry name" value="Integrase_catalytic"/>
</dbReference>
<dbReference type="InterPro" id="IPR013762">
    <property type="entry name" value="Integrase-like_cat_sf"/>
</dbReference>
<dbReference type="EMBL" id="CP001928">
    <property type="protein sequence ID" value="ADI38095.1"/>
    <property type="molecule type" value="Genomic_DNA"/>
</dbReference>
<dbReference type="InterPro" id="IPR011010">
    <property type="entry name" value="DNA_brk_join_enz"/>
</dbReference>
<comment type="subunit">
    <text evidence="10">Forms a cyclic heterotetrameric complex composed of two molecules of XerC and two molecules of XerD.</text>
</comment>
<dbReference type="GO" id="GO:0005737">
    <property type="term" value="C:cytoplasm"/>
    <property type="evidence" value="ECO:0007669"/>
    <property type="project" value="UniProtKB-SubCell"/>
</dbReference>
<evidence type="ECO:0000259" key="11">
    <source>
        <dbReference type="PROSITE" id="PS51898"/>
    </source>
</evidence>
<dbReference type="OrthoDB" id="9801717at2"/>
<dbReference type="PANTHER" id="PTHR30349">
    <property type="entry name" value="PHAGE INTEGRASE-RELATED"/>
    <property type="match status" value="1"/>
</dbReference>
<dbReference type="AlphaFoldDB" id="D6YVD4"/>
<dbReference type="InterPro" id="IPR011932">
    <property type="entry name" value="Recomb_XerD"/>
</dbReference>
<feature type="domain" description="Core-binding (CB)" evidence="12">
    <location>
        <begin position="1"/>
        <end position="85"/>
    </location>
</feature>
<dbReference type="GO" id="GO:0009037">
    <property type="term" value="F:tyrosine-based site-specific recombinase activity"/>
    <property type="evidence" value="ECO:0007669"/>
    <property type="project" value="UniProtKB-UniRule"/>
</dbReference>
<feature type="active site" evidence="10">
    <location>
        <position position="146"/>
    </location>
</feature>
<dbReference type="HAMAP" id="MF_01808">
    <property type="entry name" value="Recomb_XerC_XerD"/>
    <property type="match status" value="1"/>
</dbReference>
<dbReference type="Gene3D" id="1.10.150.130">
    <property type="match status" value="1"/>
</dbReference>
<evidence type="ECO:0000256" key="7">
    <source>
        <dbReference type="ARBA" id="ARBA00023125"/>
    </source>
</evidence>
<dbReference type="RefSeq" id="WP_013181814.1">
    <property type="nucleotide sequence ID" value="NC_014225.1"/>
</dbReference>
<feature type="active site" evidence="10">
    <location>
        <position position="238"/>
    </location>
</feature>
<keyword evidence="4 10" id="KW-0132">Cell division</keyword>
<dbReference type="InterPro" id="IPR050090">
    <property type="entry name" value="Tyrosine_recombinase_XerCD"/>
</dbReference>
<comment type="subcellular location">
    <subcellularLocation>
        <location evidence="1 10">Cytoplasm</location>
    </subcellularLocation>
</comment>